<dbReference type="Gene3D" id="1.25.40.10">
    <property type="entry name" value="Tetratricopeptide repeat domain"/>
    <property type="match status" value="2"/>
</dbReference>
<evidence type="ECO:0000313" key="3">
    <source>
        <dbReference type="Proteomes" id="UP000234857"/>
    </source>
</evidence>
<evidence type="ECO:0000256" key="1">
    <source>
        <dbReference type="PROSITE-ProRule" id="PRU00339"/>
    </source>
</evidence>
<organism evidence="2 3">
    <name type="scientific">Muiribacterium halophilum</name>
    <dbReference type="NCBI Taxonomy" id="2053465"/>
    <lineage>
        <taxon>Bacteria</taxon>
        <taxon>Candidatus Muiribacteriota</taxon>
        <taxon>Candidatus Muiribacteriia</taxon>
        <taxon>Candidatus Muiribacteriales</taxon>
        <taxon>Candidatus Muiribacteriaceae</taxon>
        <taxon>Candidatus Muiribacterium</taxon>
    </lineage>
</organism>
<reference evidence="2 3" key="1">
    <citation type="submission" date="2017-11" db="EMBL/GenBank/DDBJ databases">
        <title>Genome-resolved metagenomics identifies genetic mobility, metabolic interactions, and unexpected diversity in perchlorate-reducing communities.</title>
        <authorList>
            <person name="Barnum T.P."/>
            <person name="Figueroa I.A."/>
            <person name="Carlstrom C.I."/>
            <person name="Lucas L.N."/>
            <person name="Engelbrektson A.L."/>
            <person name="Coates J.D."/>
        </authorList>
    </citation>
    <scope>NUCLEOTIDE SEQUENCE [LARGE SCALE GENOMIC DNA]</scope>
    <source>
        <strain evidence="2">BM706</strain>
    </source>
</reference>
<gene>
    <name evidence="2" type="ORF">C0601_11625</name>
</gene>
<dbReference type="EMBL" id="PKTG01000123">
    <property type="protein sequence ID" value="PLX16004.1"/>
    <property type="molecule type" value="Genomic_DNA"/>
</dbReference>
<dbReference type="Pfam" id="PF13174">
    <property type="entry name" value="TPR_6"/>
    <property type="match status" value="1"/>
</dbReference>
<protein>
    <submittedName>
        <fullName evidence="2">Uncharacterized protein</fullName>
    </submittedName>
</protein>
<dbReference type="Proteomes" id="UP000234857">
    <property type="component" value="Unassembled WGS sequence"/>
</dbReference>
<dbReference type="Pfam" id="PF12895">
    <property type="entry name" value="ANAPC3"/>
    <property type="match status" value="1"/>
</dbReference>
<proteinExistence type="predicted"/>
<dbReference type="PROSITE" id="PS50005">
    <property type="entry name" value="TPR"/>
    <property type="match status" value="1"/>
</dbReference>
<feature type="repeat" description="TPR" evidence="1">
    <location>
        <begin position="573"/>
        <end position="606"/>
    </location>
</feature>
<keyword evidence="1" id="KW-0802">TPR repeat</keyword>
<name>A0A2N5ZBN2_MUIH1</name>
<dbReference type="SMART" id="SM00028">
    <property type="entry name" value="TPR"/>
    <property type="match status" value="3"/>
</dbReference>
<dbReference type="InterPro" id="IPR019734">
    <property type="entry name" value="TPR_rpt"/>
</dbReference>
<accession>A0A2N5ZBN2</accession>
<comment type="caution">
    <text evidence="2">The sequence shown here is derived from an EMBL/GenBank/DDBJ whole genome shotgun (WGS) entry which is preliminary data.</text>
</comment>
<dbReference type="InterPro" id="IPR011990">
    <property type="entry name" value="TPR-like_helical_dom_sf"/>
</dbReference>
<sequence length="1625" mass="196248">MNSKDFSENLVIVKRLIDSGDYERANSFINRNLFELKNPIKRFLNREWYSKTIALKIKILFERNEYFKIIEVAEKNSKYLKKDKEALLYVKKAFQETNVYERELLFLYLNHYLYDHEMLKNFTYLIYKENTIDKKELKILKRYCLEFKKDFDVQKPIIKHIFRLKDHDLRSITLLLNFYYYYPDRDEEFIDIIERFVKLIIKRKRTWNRKVFYPVFKFYYDNTKDEKIIPYIFSLIKKLNIEDEFSQELVYSIYKKDESRIDSLSELARIFRNKELDDEKSLKIYSDLYHKKPKDIDNTKYLVNILRKRNLIDDENVNIFLNAHKMFDDQEKKNKDYHELVRYLAEYLQSREMYDKRFSVVVEDILRICSDPTSYIYSINFFYMNKEYKKALFLLERIDRELITEKYIYRYYYLYIKVFILLSSSKDFMPNNWRLVYQFLKKLKRSKNYNVDFEIAQYYLIKRFSDYLPVCFFDYSRCSIWNEKCYFSHKIKKIRSLLSSREMDIIKGYLKRAIGSDEAKFFYRIFVEDTRYIPIVENKPVFFCVNIQKLLSSEKYENVLDIFKDYPEISEYAGFGFWLGRAFYNLGKYDEAIIHFNDCINENPSNAYAYYYRGKSFSKKNLFLVAFNDFQKVVELKLFDNEFLVEIIRIYINKKYYTDAQKIIDILAKKEENLSLANFYKAQVLFFKKKYQEALDVLKQVNETDDKRFPAIILKVRILFHLNRMDDGLKIINSMISDIDNESIFYKEAILTRAKINFELKKYRLVKKDIEKAVDFTERAYIATVEPEYLYIYANACFFVDEPDLARRFLKIYRKRKPFDMRSNILLSKIYLNKDLEEKAISILKMTWFFSKNKEVLTELIRTSDKIGNINKVNEYGKKYISRYAPDKEIFDIYLSNLYKSRQLHTIQNLKSKYHNEMQAIAQNSKEKKGWKKFFDLLEQISNINDQKALIYSVVKNNGILNIKLIFNMQVIDICECKDFPQDYFLDGINTILYVSDERQLETKLRYYCDNIYSFSELALTLEPSIKIEDIDSDPVASLERIGNIISDLSNIQKRIITGTGIIDSYLSEMFDIEMDENVFLLDREKKKDIAEEKIYKINEVWEKNKNFYCLLKFDYINEVIRYQSDFPYKKEFFIVSLWKSLNKEMPTDNTLFLYSNLDENVLSMFFEISDCPMRSICRFECSLEKKDIKEISMPALFNKSYDNEKIEIEKDLKDIFPIIKGRHFYPFEHRLKELSIAARIFKDLDIFFRYDKVLKDYFDDFNYDVHFFVRNLQEKMDIMKKTPGLYIFNIFSLKGLGCTELLLRYNNAKGNMDDFIDFLRKEGSDQLYFVKYISRCIDDLVGFLKDVSVNLSSMYFYTEDKELYIYSDLKKEKDLDISLKELIKDIEYNKEDNEYIRRDSFGWLLSRIYGEKAAKLFDHPIEIKINNVIEVINELKYSKFYFNSWDIREILFINRYLYLETGLNSLIIWDELDFEENDFYLLSSDLNKDTATYIIKSDQVKDIKKEREFINLFIIDSKKETEEYKDVIKFQKLFVFSKDKVSDFHKIPSLISKVRRVYLNKNVPDTEKRDNVIIIEDIKNQKSLFYNRYLSGEIKEVIIEDNRDNDWAAMTGGDFRVIQVDKNG</sequence>
<dbReference type="SUPFAM" id="SSF48452">
    <property type="entry name" value="TPR-like"/>
    <property type="match status" value="1"/>
</dbReference>
<evidence type="ECO:0000313" key="2">
    <source>
        <dbReference type="EMBL" id="PLX16004.1"/>
    </source>
</evidence>